<keyword evidence="4" id="KW-0378">Hydrolase</keyword>
<dbReference type="PROSITE" id="PS50240">
    <property type="entry name" value="TRYPSIN_DOM"/>
    <property type="match status" value="1"/>
</dbReference>
<dbReference type="FunFam" id="2.40.10.10:FF:000002">
    <property type="entry name" value="Transmembrane protease serine"/>
    <property type="match status" value="1"/>
</dbReference>
<reference evidence="8 9" key="1">
    <citation type="submission" date="2024-10" db="EMBL/GenBank/DDBJ databases">
        <title>Updated reference genomes for cyclostephanoid diatoms.</title>
        <authorList>
            <person name="Roberts W.R."/>
            <person name="Alverson A.J."/>
        </authorList>
    </citation>
    <scope>NUCLEOTIDE SEQUENCE [LARGE SCALE GENOMIC DNA]</scope>
    <source>
        <strain evidence="8 9">AJA228-03</strain>
    </source>
</reference>
<protein>
    <recommendedName>
        <fullName evidence="7">Peptidase S1 domain-containing protein</fullName>
    </recommendedName>
</protein>
<comment type="similarity">
    <text evidence="1">Belongs to the peptidase S1 family.</text>
</comment>
<dbReference type="CDD" id="cd00190">
    <property type="entry name" value="Tryp_SPc"/>
    <property type="match status" value="1"/>
</dbReference>
<evidence type="ECO:0000256" key="6">
    <source>
        <dbReference type="SAM" id="Phobius"/>
    </source>
</evidence>
<name>A0ABD3SHE0_9STRA</name>
<dbReference type="Proteomes" id="UP001530377">
    <property type="component" value="Unassembled WGS sequence"/>
</dbReference>
<gene>
    <name evidence="8" type="ORF">ACHAXA_005457</name>
</gene>
<dbReference type="InterPro" id="IPR043504">
    <property type="entry name" value="Peptidase_S1_PA_chymotrypsin"/>
</dbReference>
<dbReference type="InterPro" id="IPR001314">
    <property type="entry name" value="Peptidase_S1A"/>
</dbReference>
<dbReference type="PROSITE" id="PS00134">
    <property type="entry name" value="TRYPSIN_HIS"/>
    <property type="match status" value="1"/>
</dbReference>
<dbReference type="InterPro" id="IPR001254">
    <property type="entry name" value="Trypsin_dom"/>
</dbReference>
<feature type="region of interest" description="Disordered" evidence="5">
    <location>
        <begin position="45"/>
        <end position="79"/>
    </location>
</feature>
<dbReference type="PRINTS" id="PR00722">
    <property type="entry name" value="CHYMOTRYPSIN"/>
</dbReference>
<keyword evidence="6" id="KW-0812">Transmembrane</keyword>
<dbReference type="GO" id="GO:0006508">
    <property type="term" value="P:proteolysis"/>
    <property type="evidence" value="ECO:0007669"/>
    <property type="project" value="UniProtKB-KW"/>
</dbReference>
<dbReference type="PANTHER" id="PTHR24276">
    <property type="entry name" value="POLYSERASE-RELATED"/>
    <property type="match status" value="1"/>
</dbReference>
<keyword evidence="4" id="KW-0645">Protease</keyword>
<evidence type="ECO:0000256" key="2">
    <source>
        <dbReference type="ARBA" id="ARBA00023026"/>
    </source>
</evidence>
<keyword evidence="2" id="KW-0843">Virulence</keyword>
<feature type="domain" description="Peptidase S1" evidence="7">
    <location>
        <begin position="190"/>
        <end position="437"/>
    </location>
</feature>
<dbReference type="SMART" id="SM00020">
    <property type="entry name" value="Tryp_SPc"/>
    <property type="match status" value="1"/>
</dbReference>
<proteinExistence type="inferred from homology"/>
<dbReference type="EMBL" id="JALLPB020000027">
    <property type="protein sequence ID" value="KAL3823875.1"/>
    <property type="molecule type" value="Genomic_DNA"/>
</dbReference>
<evidence type="ECO:0000259" key="7">
    <source>
        <dbReference type="PROSITE" id="PS50240"/>
    </source>
</evidence>
<evidence type="ECO:0000313" key="8">
    <source>
        <dbReference type="EMBL" id="KAL3823875.1"/>
    </source>
</evidence>
<evidence type="ECO:0000313" key="9">
    <source>
        <dbReference type="Proteomes" id="UP001530377"/>
    </source>
</evidence>
<dbReference type="PANTHER" id="PTHR24276:SF91">
    <property type="entry name" value="AT26814P-RELATED"/>
    <property type="match status" value="1"/>
</dbReference>
<dbReference type="GO" id="GO:0008236">
    <property type="term" value="F:serine-type peptidase activity"/>
    <property type="evidence" value="ECO:0007669"/>
    <property type="project" value="UniProtKB-KW"/>
</dbReference>
<evidence type="ECO:0000256" key="4">
    <source>
        <dbReference type="RuleBase" id="RU363034"/>
    </source>
</evidence>
<keyword evidence="6" id="KW-0472">Membrane</keyword>
<evidence type="ECO:0000256" key="1">
    <source>
        <dbReference type="ARBA" id="ARBA00007664"/>
    </source>
</evidence>
<comment type="caution">
    <text evidence="8">The sequence shown here is derived from an EMBL/GenBank/DDBJ whole genome shotgun (WGS) entry which is preliminary data.</text>
</comment>
<dbReference type="Gene3D" id="2.40.10.10">
    <property type="entry name" value="Trypsin-like serine proteases"/>
    <property type="match status" value="1"/>
</dbReference>
<dbReference type="PROSITE" id="PS00135">
    <property type="entry name" value="TRYPSIN_SER"/>
    <property type="match status" value="1"/>
</dbReference>
<keyword evidence="4" id="KW-0720">Serine protease</keyword>
<keyword evidence="3" id="KW-1015">Disulfide bond</keyword>
<dbReference type="AlphaFoldDB" id="A0ABD3SHE0"/>
<organism evidence="8 9">
    <name type="scientific">Cyclostephanos tholiformis</name>
    <dbReference type="NCBI Taxonomy" id="382380"/>
    <lineage>
        <taxon>Eukaryota</taxon>
        <taxon>Sar</taxon>
        <taxon>Stramenopiles</taxon>
        <taxon>Ochrophyta</taxon>
        <taxon>Bacillariophyta</taxon>
        <taxon>Coscinodiscophyceae</taxon>
        <taxon>Thalassiosirophycidae</taxon>
        <taxon>Stephanodiscales</taxon>
        <taxon>Stephanodiscaceae</taxon>
        <taxon>Cyclostephanos</taxon>
    </lineage>
</organism>
<dbReference type="SUPFAM" id="SSF50494">
    <property type="entry name" value="Trypsin-like serine proteases"/>
    <property type="match status" value="1"/>
</dbReference>
<sequence>MRGQERCIIEEHAVVAILVIVYCDFHRRDDDENATTVIAILCPGHHQGSDEDGGGDGRKGRGTNAALSGNRNDDNPHRGIIHRTGIGMVGAGDDGRAQVCRAIPSHWTCFSLVGLRSSPSFFATTVAVRTSPPIGNDPTTNNINMAGRLINGSLVRRMMMPRLALLCLLFILPSRANCQGDNGQEGLTRIIGGSEAVKDRFPYAVLLLSTSSFKCGGSLIARDVVLTAAHCKPAAEYAYVGEQDIGDDAEKGIPLAVKEIVPHPNFSQMLNSKFGMIDNDFMLVFLGRASNADHVVPIELNSDPAMPSVGQNVTVMGWGDTDIRPGDAYQVTSEVLLNVDLTVISNEECDASEGYLSDGTYSTYNGRITANMLCTWTDGKDSCQGDSGGPLVIKGDDAATDVQVGVVSWGFDCASDQFPGVYARVSQAYDWIQNEVCNRSSYASEAGFDCNSNAEGGGSLVTPVADNPCIICPKGVTANDGVDFRPYADIDGRWDFIKDYVASLFGFGDVRTCSTLIEAATQYQPGTEWCALHEMHEVHCCPTVPEHPCALCPNGATAGDGFVPEYQGNTLTCKDLINDAENHEMESDYCGYIGKTVESYCCPSNPSPTQSPTDYSEVTWSTAENPCIICPDGATAEDDYRPYASDGDDSTCGELINSAKSYETESIWCGLRELDAVECCPTPPVDPCIICPTGAMFQEEFVPRQSTGSTMTCKEKKDFASLFESGSQFCKLTKSDESLCCPEYNASTDESGAASAFGLVGFVFVSMVFTTYAVTL</sequence>
<accession>A0ABD3SHE0</accession>
<feature type="transmembrane region" description="Helical" evidence="6">
    <location>
        <begin position="753"/>
        <end position="774"/>
    </location>
</feature>
<dbReference type="InterPro" id="IPR050430">
    <property type="entry name" value="Peptidase_S1"/>
</dbReference>
<keyword evidence="6" id="KW-1133">Transmembrane helix</keyword>
<dbReference type="InterPro" id="IPR009003">
    <property type="entry name" value="Peptidase_S1_PA"/>
</dbReference>
<keyword evidence="9" id="KW-1185">Reference proteome</keyword>
<dbReference type="InterPro" id="IPR018114">
    <property type="entry name" value="TRYPSIN_HIS"/>
</dbReference>
<evidence type="ECO:0000256" key="5">
    <source>
        <dbReference type="SAM" id="MobiDB-lite"/>
    </source>
</evidence>
<dbReference type="InterPro" id="IPR033116">
    <property type="entry name" value="TRYPSIN_SER"/>
</dbReference>
<evidence type="ECO:0000256" key="3">
    <source>
        <dbReference type="ARBA" id="ARBA00023157"/>
    </source>
</evidence>
<dbReference type="Pfam" id="PF00089">
    <property type="entry name" value="Trypsin"/>
    <property type="match status" value="1"/>
</dbReference>